<sequence>MKLPRAIRLDPSDTFVFRRAAEPGDWLVTGSFLFGGTDPSALDAKGKAAFRSGFLGVASFGWSTLAVVTEASEPELEAAVESLAGHLVDKLGAPDLATARAAAAEEVAFAATLCDHPPQTLLALHRTIEDGEIRERFRTLTPRDASQSEGFRAFEFLEVAGEEDGPVEHVDLLNLEKTRLT</sequence>
<dbReference type="Pfam" id="PF20115">
    <property type="entry name" value="DUF6505"/>
    <property type="match status" value="1"/>
</dbReference>
<dbReference type="InterPro" id="IPR045442">
    <property type="entry name" value="DUF6505"/>
</dbReference>
<organism evidence="1 2">
    <name type="scientific">Bosea massiliensis</name>
    <dbReference type="NCBI Taxonomy" id="151419"/>
    <lineage>
        <taxon>Bacteria</taxon>
        <taxon>Pseudomonadati</taxon>
        <taxon>Pseudomonadota</taxon>
        <taxon>Alphaproteobacteria</taxon>
        <taxon>Hyphomicrobiales</taxon>
        <taxon>Boseaceae</taxon>
        <taxon>Bosea</taxon>
    </lineage>
</organism>
<dbReference type="EMBL" id="JBHSLU010000007">
    <property type="protein sequence ID" value="MFC5504392.1"/>
    <property type="molecule type" value="Genomic_DNA"/>
</dbReference>
<evidence type="ECO:0000313" key="1">
    <source>
        <dbReference type="EMBL" id="MFC5504392.1"/>
    </source>
</evidence>
<dbReference type="RefSeq" id="WP_066723805.1">
    <property type="nucleotide sequence ID" value="NZ_JBHSLU010000007.1"/>
</dbReference>
<accession>A0ABW0NYF1</accession>
<evidence type="ECO:0000313" key="2">
    <source>
        <dbReference type="Proteomes" id="UP001596060"/>
    </source>
</evidence>
<keyword evidence="2" id="KW-1185">Reference proteome</keyword>
<reference evidence="2" key="1">
    <citation type="journal article" date="2019" name="Int. J. Syst. Evol. Microbiol.">
        <title>The Global Catalogue of Microorganisms (GCM) 10K type strain sequencing project: providing services to taxonomists for standard genome sequencing and annotation.</title>
        <authorList>
            <consortium name="The Broad Institute Genomics Platform"/>
            <consortium name="The Broad Institute Genome Sequencing Center for Infectious Disease"/>
            <person name="Wu L."/>
            <person name="Ma J."/>
        </authorList>
    </citation>
    <scope>NUCLEOTIDE SEQUENCE [LARGE SCALE GENOMIC DNA]</scope>
    <source>
        <strain evidence="2">CCUG 43117</strain>
    </source>
</reference>
<proteinExistence type="predicted"/>
<protein>
    <submittedName>
        <fullName evidence="1">DUF6505 family protein</fullName>
    </submittedName>
</protein>
<name>A0ABW0NYF1_9HYPH</name>
<gene>
    <name evidence="1" type="ORF">ACFPN9_03885</name>
</gene>
<comment type="caution">
    <text evidence="1">The sequence shown here is derived from an EMBL/GenBank/DDBJ whole genome shotgun (WGS) entry which is preliminary data.</text>
</comment>
<dbReference type="Proteomes" id="UP001596060">
    <property type="component" value="Unassembled WGS sequence"/>
</dbReference>